<gene>
    <name evidence="2" type="ORF">SAMN05444003_2107</name>
</gene>
<sequence>MKLYFDELVLNLTSTMLCALKSFFNAILLFY</sequence>
<organism evidence="2 3">
    <name type="scientific">Cognatiyoonia sediminum</name>
    <dbReference type="NCBI Taxonomy" id="1508389"/>
    <lineage>
        <taxon>Bacteria</taxon>
        <taxon>Pseudomonadati</taxon>
        <taxon>Pseudomonadota</taxon>
        <taxon>Alphaproteobacteria</taxon>
        <taxon>Rhodobacterales</taxon>
        <taxon>Paracoccaceae</taxon>
        <taxon>Cognatiyoonia</taxon>
    </lineage>
</organism>
<protein>
    <submittedName>
        <fullName evidence="2">Uncharacterized protein</fullName>
    </submittedName>
</protein>
<proteinExistence type="predicted"/>
<keyword evidence="1" id="KW-1133">Transmembrane helix</keyword>
<keyword evidence="1" id="KW-0472">Membrane</keyword>
<dbReference type="STRING" id="1508389.SAMN05444003_2107"/>
<dbReference type="EMBL" id="FQXB01000002">
    <property type="protein sequence ID" value="SHH10241.1"/>
    <property type="molecule type" value="Genomic_DNA"/>
</dbReference>
<evidence type="ECO:0000313" key="3">
    <source>
        <dbReference type="Proteomes" id="UP000184074"/>
    </source>
</evidence>
<dbReference type="Proteomes" id="UP000184074">
    <property type="component" value="Unassembled WGS sequence"/>
</dbReference>
<evidence type="ECO:0000256" key="1">
    <source>
        <dbReference type="SAM" id="Phobius"/>
    </source>
</evidence>
<accession>A0A1M5Q8X0</accession>
<feature type="transmembrane region" description="Helical" evidence="1">
    <location>
        <begin position="12"/>
        <end position="30"/>
    </location>
</feature>
<name>A0A1M5Q8X0_9RHOB</name>
<evidence type="ECO:0000313" key="2">
    <source>
        <dbReference type="EMBL" id="SHH10241.1"/>
    </source>
</evidence>
<reference evidence="2 3" key="1">
    <citation type="submission" date="2016-11" db="EMBL/GenBank/DDBJ databases">
        <authorList>
            <person name="Jaros S."/>
            <person name="Januszkiewicz K."/>
            <person name="Wedrychowicz H."/>
        </authorList>
    </citation>
    <scope>NUCLEOTIDE SEQUENCE [LARGE SCALE GENOMIC DNA]</scope>
    <source>
        <strain evidence="2 3">DSM 28715</strain>
    </source>
</reference>
<keyword evidence="1" id="KW-0812">Transmembrane</keyword>
<dbReference type="AlphaFoldDB" id="A0A1M5Q8X0"/>
<keyword evidence="3" id="KW-1185">Reference proteome</keyword>